<reference evidence="2" key="1">
    <citation type="journal article" date="2020" name="J. Eukaryot. Microbiol.">
        <title>De novo Sequencing, Assembly and Annotation of the Transcriptome for the Free-Living Testate Amoeba Arcella intermedia.</title>
        <authorList>
            <person name="Ribeiro G.M."/>
            <person name="Porfirio-Sousa A.L."/>
            <person name="Maurer-Alcala X.X."/>
            <person name="Katz L.A."/>
            <person name="Lahr D.J.G."/>
        </authorList>
    </citation>
    <scope>NUCLEOTIDE SEQUENCE</scope>
</reference>
<proteinExistence type="predicted"/>
<dbReference type="AlphaFoldDB" id="A0A6B2LV26"/>
<dbReference type="PANTHER" id="PTHR36503:SF1">
    <property type="entry name" value="BLR2520 PROTEIN"/>
    <property type="match status" value="1"/>
</dbReference>
<dbReference type="PROSITE" id="PS51819">
    <property type="entry name" value="VOC"/>
    <property type="match status" value="1"/>
</dbReference>
<accession>A0A6B2LV26</accession>
<dbReference type="SUPFAM" id="SSF54593">
    <property type="entry name" value="Glyoxalase/Bleomycin resistance protein/Dihydroxybiphenyl dioxygenase"/>
    <property type="match status" value="1"/>
</dbReference>
<feature type="domain" description="VOC" evidence="1">
    <location>
        <begin position="1"/>
        <end position="85"/>
    </location>
</feature>
<sequence>MGGLTLALYPRTSLAADTTLHYQRSDFAGLTLSYNTKSEKEVDEVLTQVAHLGATIVKPAQKVFWGGYSGYFKDPDGHLFEVAYNPLWQLDDNDNLIL</sequence>
<dbReference type="InterPro" id="IPR004360">
    <property type="entry name" value="Glyas_Fos-R_dOase_dom"/>
</dbReference>
<protein>
    <recommendedName>
        <fullName evidence="1">VOC domain-containing protein</fullName>
    </recommendedName>
</protein>
<dbReference type="EMBL" id="GIBP01011582">
    <property type="protein sequence ID" value="NDV40551.1"/>
    <property type="molecule type" value="Transcribed_RNA"/>
</dbReference>
<dbReference type="InterPro" id="IPR037523">
    <property type="entry name" value="VOC_core"/>
</dbReference>
<evidence type="ECO:0000259" key="1">
    <source>
        <dbReference type="PROSITE" id="PS51819"/>
    </source>
</evidence>
<name>A0A6B2LV26_9EUKA</name>
<dbReference type="Gene3D" id="3.10.180.10">
    <property type="entry name" value="2,3-Dihydroxybiphenyl 1,2-Dioxygenase, domain 1"/>
    <property type="match status" value="1"/>
</dbReference>
<organism evidence="2">
    <name type="scientific">Arcella intermedia</name>
    <dbReference type="NCBI Taxonomy" id="1963864"/>
    <lineage>
        <taxon>Eukaryota</taxon>
        <taxon>Amoebozoa</taxon>
        <taxon>Tubulinea</taxon>
        <taxon>Elardia</taxon>
        <taxon>Arcellinida</taxon>
        <taxon>Sphaerothecina</taxon>
        <taxon>Arcellidae</taxon>
        <taxon>Arcella</taxon>
    </lineage>
</organism>
<dbReference type="InterPro" id="IPR029068">
    <property type="entry name" value="Glyas_Bleomycin-R_OHBP_Dase"/>
</dbReference>
<dbReference type="PANTHER" id="PTHR36503">
    <property type="entry name" value="BLR2520 PROTEIN"/>
    <property type="match status" value="1"/>
</dbReference>
<dbReference type="Pfam" id="PF00903">
    <property type="entry name" value="Glyoxalase"/>
    <property type="match status" value="1"/>
</dbReference>
<evidence type="ECO:0000313" key="2">
    <source>
        <dbReference type="EMBL" id="NDV40551.1"/>
    </source>
</evidence>